<dbReference type="GO" id="GO:0004803">
    <property type="term" value="F:transposase activity"/>
    <property type="evidence" value="ECO:0007669"/>
    <property type="project" value="InterPro"/>
</dbReference>
<dbReference type="GO" id="GO:0006313">
    <property type="term" value="P:DNA transposition"/>
    <property type="evidence" value="ECO:0007669"/>
    <property type="project" value="InterPro"/>
</dbReference>
<reference evidence="4" key="1">
    <citation type="journal article" date="2006" name="J. Bacteriol.">
        <title>Pathogenomic sequence analysis of Bacillus cereus and Bacillus thuringiensis isolates closely related to Bacillus anthracis.</title>
        <authorList>
            <person name="Han C.S."/>
            <person name="Xie G."/>
            <person name="Challacombe J.F."/>
            <person name="Altherr M.R."/>
            <person name="Bhotika S.S."/>
            <person name="Brown N."/>
            <person name="Bruce D."/>
            <person name="Campbell C.S."/>
            <person name="Campbell M.L."/>
            <person name="Chen J."/>
            <person name="Chertkov O."/>
            <person name="Cleland C."/>
            <person name="Dimitrijevic M."/>
            <person name="Doggett N.A."/>
            <person name="Fawcett J.J."/>
            <person name="Glavina T."/>
            <person name="Goodwin L.A."/>
            <person name="Green L.D."/>
            <person name="Hill K.K."/>
            <person name="Hitchcock P."/>
            <person name="Jackson P.J."/>
            <person name="Keim P."/>
            <person name="Kewalramani A.R."/>
            <person name="Longmire J."/>
            <person name="Lucas S."/>
            <person name="Malfatti S."/>
            <person name="McMurry K."/>
            <person name="Meincke L.J."/>
            <person name="Misra M."/>
            <person name="Moseman B.L."/>
            <person name="Mundt M."/>
            <person name="Munk A.C."/>
            <person name="Okinaka R.T."/>
            <person name="Parson-Quintana B."/>
            <person name="Reilly L.P."/>
            <person name="Richardson P."/>
            <person name="Robinson D.L."/>
            <person name="Rubin E."/>
            <person name="Saunders E."/>
            <person name="Tapia R."/>
            <person name="Tesmer J.G."/>
            <person name="Thayer N."/>
            <person name="Thompson L.S."/>
            <person name="Tice H."/>
            <person name="Ticknor L.O."/>
            <person name="Wills P.L."/>
            <person name="Brettin T.S."/>
            <person name="Gilna P."/>
        </authorList>
    </citation>
    <scope>NUCLEOTIDE SEQUENCE [LARGE SCALE GENOMIC DNA]</scope>
    <source>
        <strain evidence="4">ZK / E33L</strain>
        <plasmid evidence="4">pE33L466</plasmid>
    </source>
</reference>
<dbReference type="KEGG" id="bcz:pE33L466_0040"/>
<evidence type="ECO:0000259" key="2">
    <source>
        <dbReference type="Pfam" id="PF01609"/>
    </source>
</evidence>
<dbReference type="InterPro" id="IPR012337">
    <property type="entry name" value="RNaseH-like_sf"/>
</dbReference>
<keyword evidence="3" id="KW-0614">Plasmid</keyword>
<dbReference type="AlphaFoldDB" id="Q4V248"/>
<sequence length="140" mass="17145">MACLLFSFTSFETRVMTYLVIYLVSFMAMRQDPIRQTYEIKEAYIGKDQKLFTRVIIYRLTEKQIQERRKKQNYTESKKGITYSEKSKRLTGINIYVTNTPWEIVPMEQIHDFYSLRWQIEITFKTWKSLFQIHHWHNIK</sequence>
<organism evidence="3 4">
    <name type="scientific">Bacillus cereus (strain ZK / E33L)</name>
    <dbReference type="NCBI Taxonomy" id="288681"/>
    <lineage>
        <taxon>Bacteria</taxon>
        <taxon>Bacillati</taxon>
        <taxon>Bacillota</taxon>
        <taxon>Bacilli</taxon>
        <taxon>Bacillales</taxon>
        <taxon>Bacillaceae</taxon>
        <taxon>Bacillus</taxon>
        <taxon>Bacillus cereus group</taxon>
    </lineage>
</organism>
<name>Q4V248_BACCZ</name>
<dbReference type="SUPFAM" id="SSF53098">
    <property type="entry name" value="Ribonuclease H-like"/>
    <property type="match status" value="1"/>
</dbReference>
<evidence type="ECO:0000256" key="1">
    <source>
        <dbReference type="ARBA" id="ARBA00002286"/>
    </source>
</evidence>
<dbReference type="EMBL" id="CP000040">
    <property type="protein sequence ID" value="AAY60209.1"/>
    <property type="molecule type" value="Genomic_DNA"/>
</dbReference>
<feature type="domain" description="Transposase IS4-like" evidence="2">
    <location>
        <begin position="54"/>
        <end position="137"/>
    </location>
</feature>
<comment type="function">
    <text evidence="1">Involved in the transposition of the insertion sequence.</text>
</comment>
<proteinExistence type="predicted"/>
<gene>
    <name evidence="3" type="primary">tnp</name>
    <name evidence="3" type="ordered locus">pE33L466_0040</name>
</gene>
<geneLocation type="plasmid" evidence="3 4">
    <name>pE33L466</name>
</geneLocation>
<protein>
    <submittedName>
        <fullName evidence="3">Transposase</fullName>
    </submittedName>
</protein>
<dbReference type="GO" id="GO:0003677">
    <property type="term" value="F:DNA binding"/>
    <property type="evidence" value="ECO:0007669"/>
    <property type="project" value="InterPro"/>
</dbReference>
<accession>Q4V248</accession>
<evidence type="ECO:0000313" key="3">
    <source>
        <dbReference type="EMBL" id="AAY60209.1"/>
    </source>
</evidence>
<dbReference type="Pfam" id="PF01609">
    <property type="entry name" value="DDE_Tnp_1"/>
    <property type="match status" value="1"/>
</dbReference>
<dbReference type="InterPro" id="IPR002559">
    <property type="entry name" value="Transposase_11"/>
</dbReference>
<dbReference type="Proteomes" id="UP000002612">
    <property type="component" value="Plasmid pE33L466"/>
</dbReference>
<evidence type="ECO:0000313" key="4">
    <source>
        <dbReference type="Proteomes" id="UP000002612"/>
    </source>
</evidence>